<evidence type="ECO:0000313" key="5">
    <source>
        <dbReference type="Proteomes" id="UP001157938"/>
    </source>
</evidence>
<evidence type="ECO:0000256" key="1">
    <source>
        <dbReference type="PROSITE-ProRule" id="PRU00047"/>
    </source>
</evidence>
<comment type="caution">
    <text evidence="4">The sequence shown here is derived from an EMBL/GenBank/DDBJ whole genome shotgun (WGS) entry which is preliminary data.</text>
</comment>
<accession>A0ABN8BUN3</accession>
<feature type="domain" description="CCHC-type" evidence="3">
    <location>
        <begin position="156"/>
        <end position="169"/>
    </location>
</feature>
<keyword evidence="1" id="KW-0479">Metal-binding</keyword>
<dbReference type="PROSITE" id="PS50158">
    <property type="entry name" value="ZF_CCHC"/>
    <property type="match status" value="1"/>
</dbReference>
<dbReference type="Proteomes" id="UP001157938">
    <property type="component" value="Unassembled WGS sequence"/>
</dbReference>
<reference evidence="4 5" key="1">
    <citation type="submission" date="2021-11" db="EMBL/GenBank/DDBJ databases">
        <authorList>
            <person name="Islam A."/>
            <person name="Islam S."/>
            <person name="Flora M.S."/>
            <person name="Rahman M."/>
            <person name="Ziaur R.M."/>
            <person name="Epstein J.H."/>
            <person name="Hassan M."/>
            <person name="Klassen M."/>
            <person name="Woodard K."/>
            <person name="Webb A."/>
            <person name="Webby R.J."/>
            <person name="El Zowalaty M.E."/>
        </authorList>
    </citation>
    <scope>NUCLEOTIDE SEQUENCE [LARGE SCALE GENOMIC DNA]</scope>
    <source>
        <strain evidence="4">Pf1</strain>
    </source>
</reference>
<sequence>MWNLVIGTVDDRDLAKQLTLLRLGDADDMEETLRTYQRMEGRQYPSAMGSSKFRQRSASASTPIPSKPTRAVRAIRLEGSSSESDSDLSGSDADTDRRNLCVATVPDRVKKFNDQRAALDHLNQDRGPDRVVNQKACTHCGSKKHDDRGCWKRLTCQKCGRKGHPSDKCFFTCAACGDVHESGKCRMEEFYNMIRKWYVPTKHAGMLPPKAEEMLS</sequence>
<protein>
    <recommendedName>
        <fullName evidence="3">CCHC-type domain-containing protein</fullName>
    </recommendedName>
</protein>
<evidence type="ECO:0000259" key="3">
    <source>
        <dbReference type="PROSITE" id="PS50158"/>
    </source>
</evidence>
<name>A0ABN8BUN3_9STRA</name>
<evidence type="ECO:0000313" key="4">
    <source>
        <dbReference type="EMBL" id="CAH0484613.1"/>
    </source>
</evidence>
<dbReference type="EMBL" id="CAKLBC010000045">
    <property type="protein sequence ID" value="CAH0484613.1"/>
    <property type="molecule type" value="Genomic_DNA"/>
</dbReference>
<keyword evidence="1" id="KW-0862">Zinc</keyword>
<evidence type="ECO:0000256" key="2">
    <source>
        <dbReference type="SAM" id="MobiDB-lite"/>
    </source>
</evidence>
<proteinExistence type="predicted"/>
<feature type="region of interest" description="Disordered" evidence="2">
    <location>
        <begin position="38"/>
        <end position="71"/>
    </location>
</feature>
<gene>
    <name evidence="4" type="ORF">PFR001_LOCUS359</name>
</gene>
<dbReference type="InterPro" id="IPR001878">
    <property type="entry name" value="Znf_CCHC"/>
</dbReference>
<keyword evidence="1" id="KW-0863">Zinc-finger</keyword>
<organism evidence="4 5">
    <name type="scientific">Peronospora farinosa</name>
    <dbReference type="NCBI Taxonomy" id="134698"/>
    <lineage>
        <taxon>Eukaryota</taxon>
        <taxon>Sar</taxon>
        <taxon>Stramenopiles</taxon>
        <taxon>Oomycota</taxon>
        <taxon>Peronosporomycetes</taxon>
        <taxon>Peronosporales</taxon>
        <taxon>Peronosporaceae</taxon>
        <taxon>Peronospora</taxon>
    </lineage>
</organism>
<keyword evidence="5" id="KW-1185">Reference proteome</keyword>